<dbReference type="Pfam" id="PF26577">
    <property type="entry name" value="TSEN34_N"/>
    <property type="match status" value="1"/>
</dbReference>
<evidence type="ECO:0000313" key="8">
    <source>
        <dbReference type="EMBL" id="QLL32915.1"/>
    </source>
</evidence>
<evidence type="ECO:0000256" key="3">
    <source>
        <dbReference type="ARBA" id="ARBA00023239"/>
    </source>
</evidence>
<dbReference type="KEGG" id="tgb:HG536_0D04370"/>
<comment type="function">
    <text evidence="4">Constitutes one of the two catalytic subunit of the tRNA-splicing endonuclease complex, a complex responsible for identification and cleavage of the splice sites in pre-tRNA. It cleaves pre-tRNA at the 5'- and 3'-splice sites to release the intron. The products are an intron and two tRNA half-molecules bearing 2',3'-cyclic phosphate and 5'-OH termini. There are no conserved sequences at the splice sites, but the intron is invariably located at the same site in the gene, placing the splice sites an invariant distance from the constant structural features of the tRNA body.</text>
</comment>
<dbReference type="GO" id="GO:0003676">
    <property type="term" value="F:nucleic acid binding"/>
    <property type="evidence" value="ECO:0007669"/>
    <property type="project" value="InterPro"/>
</dbReference>
<dbReference type="CDD" id="cd22363">
    <property type="entry name" value="tRNA-intron_lyase_C"/>
    <property type="match status" value="1"/>
</dbReference>
<sequence>MAVEPVRINVTMSEDGTVTNALVFSLKDIRRLREQGVCGVLSGSLPTIAQQNVFLSVPLRLSAEEAVWLLEKGYARANVSRPTAISETLQDESLASELSEKAKLRVEEEFERQRVYKREQHALKLRKLGIEEKHRDEDEHLLESSLFYEVMNDSTILRDGSGDAEDLVDRLKAKYSQDGNFKVFRSLRSHGLVVSPGARFGGKFIAYPGDPLRYHSHMVVSSPLDYRKDPIEFRDIINGSRLSTTVKKIWVLSGIDTQERQEEEQVKFFSIEWAGFG</sequence>
<comment type="similarity">
    <text evidence="1 4">Belongs to the tRNA-intron endonuclease family.</text>
</comment>
<dbReference type="GO" id="GO:0000213">
    <property type="term" value="F:tRNA-intron lyase activity"/>
    <property type="evidence" value="ECO:0007669"/>
    <property type="project" value="UniProtKB-UniRule"/>
</dbReference>
<protein>
    <recommendedName>
        <fullName evidence="4">tRNA-splicing endonuclease subunit Sen34</fullName>
        <ecNumber evidence="4">4.6.1.16</ecNumber>
    </recommendedName>
</protein>
<feature type="active site" evidence="5">
    <location>
        <position position="248"/>
    </location>
</feature>
<gene>
    <name evidence="8" type="ORF">HG536_0D04370</name>
</gene>
<dbReference type="InterPro" id="IPR016690">
    <property type="entry name" value="TSEN34"/>
</dbReference>
<reference evidence="8 9" key="1">
    <citation type="submission" date="2020-06" db="EMBL/GenBank/DDBJ databases">
        <title>The yeast mating-type switching endonuclease HO is a domesticated member of an unorthodox homing genetic element family.</title>
        <authorList>
            <person name="Coughlan A.Y."/>
            <person name="Lombardi L."/>
            <person name="Braun-Galleani S."/>
            <person name="Martos A.R."/>
            <person name="Galeote V."/>
            <person name="Bigey F."/>
            <person name="Dequin S."/>
            <person name="Byrne K.P."/>
            <person name="Wolfe K.H."/>
        </authorList>
    </citation>
    <scope>NUCLEOTIDE SEQUENCE [LARGE SCALE GENOMIC DNA]</scope>
    <source>
        <strain evidence="8 9">CBS764</strain>
    </source>
</reference>
<dbReference type="Pfam" id="PF01974">
    <property type="entry name" value="tRNA_int_endo"/>
    <property type="match status" value="1"/>
</dbReference>
<keyword evidence="9" id="KW-1185">Reference proteome</keyword>
<dbReference type="InterPro" id="IPR059049">
    <property type="entry name" value="TSEN34_N"/>
</dbReference>
<organism evidence="8 9">
    <name type="scientific">Torulaspora globosa</name>
    <dbReference type="NCBI Taxonomy" id="48254"/>
    <lineage>
        <taxon>Eukaryota</taxon>
        <taxon>Fungi</taxon>
        <taxon>Dikarya</taxon>
        <taxon>Ascomycota</taxon>
        <taxon>Saccharomycotina</taxon>
        <taxon>Saccharomycetes</taxon>
        <taxon>Saccharomycetales</taxon>
        <taxon>Saccharomycetaceae</taxon>
        <taxon>Torulaspora</taxon>
    </lineage>
</organism>
<dbReference type="InterPro" id="IPR036167">
    <property type="entry name" value="tRNA_intron_Endo_cat-like_sf"/>
</dbReference>
<feature type="domain" description="tRNA intron endonuclease catalytic" evidence="6">
    <location>
        <begin position="180"/>
        <end position="259"/>
    </location>
</feature>
<evidence type="ECO:0000259" key="7">
    <source>
        <dbReference type="Pfam" id="PF26577"/>
    </source>
</evidence>
<dbReference type="Proteomes" id="UP000515788">
    <property type="component" value="Chromosome 4"/>
</dbReference>
<keyword evidence="3 4" id="KW-0456">Lyase</keyword>
<dbReference type="InterPro" id="IPR006677">
    <property type="entry name" value="tRNA_intron_Endonuc_cat-like"/>
</dbReference>
<dbReference type="EMBL" id="CP059249">
    <property type="protein sequence ID" value="QLL32915.1"/>
    <property type="molecule type" value="Genomic_DNA"/>
</dbReference>
<dbReference type="NCBIfam" id="TIGR00324">
    <property type="entry name" value="endA"/>
    <property type="match status" value="1"/>
</dbReference>
<evidence type="ECO:0000256" key="4">
    <source>
        <dbReference type="PIRNR" id="PIRNR017250"/>
    </source>
</evidence>
<dbReference type="PIRSF" id="PIRSF017250">
    <property type="entry name" value="tRNA_splic_SEN34"/>
    <property type="match status" value="1"/>
</dbReference>
<proteinExistence type="inferred from homology"/>
<feature type="active site" evidence="5">
    <location>
        <position position="207"/>
    </location>
</feature>
<dbReference type="AlphaFoldDB" id="A0A7G3ZHC9"/>
<feature type="domain" description="TSEN34 N-terminal" evidence="7">
    <location>
        <begin position="20"/>
        <end position="76"/>
    </location>
</feature>
<evidence type="ECO:0000256" key="2">
    <source>
        <dbReference type="ARBA" id="ARBA00022694"/>
    </source>
</evidence>
<evidence type="ECO:0000259" key="6">
    <source>
        <dbReference type="Pfam" id="PF01974"/>
    </source>
</evidence>
<evidence type="ECO:0000313" key="9">
    <source>
        <dbReference type="Proteomes" id="UP000515788"/>
    </source>
</evidence>
<dbReference type="SUPFAM" id="SSF53032">
    <property type="entry name" value="tRNA-intron endonuclease catalytic domain-like"/>
    <property type="match status" value="1"/>
</dbReference>
<keyword evidence="2 4" id="KW-0819">tRNA processing</keyword>
<dbReference type="EC" id="4.6.1.16" evidence="4"/>
<dbReference type="PANTHER" id="PTHR13070:SF0">
    <property type="entry name" value="TRNA-SPLICING ENDONUCLEASE SUBUNIT SEN34"/>
    <property type="match status" value="1"/>
</dbReference>
<accession>A0A7G3ZHC9</accession>
<dbReference type="PANTHER" id="PTHR13070">
    <property type="entry name" value="TRNA-SPLICING ENDONUCLEASE SUBUNIT SEN34-RELATED"/>
    <property type="match status" value="1"/>
</dbReference>
<dbReference type="InterPro" id="IPR006676">
    <property type="entry name" value="tRNA_splic"/>
</dbReference>
<dbReference type="InterPro" id="IPR011856">
    <property type="entry name" value="tRNA_endonuc-like_dom_sf"/>
</dbReference>
<dbReference type="RefSeq" id="XP_037139589.1">
    <property type="nucleotide sequence ID" value="XM_037283693.1"/>
</dbReference>
<dbReference type="GO" id="GO:0000214">
    <property type="term" value="C:tRNA-intron endonuclease complex"/>
    <property type="evidence" value="ECO:0007669"/>
    <property type="project" value="UniProtKB-UniRule"/>
</dbReference>
<dbReference type="OrthoDB" id="48041at2759"/>
<evidence type="ECO:0000256" key="5">
    <source>
        <dbReference type="PIRSR" id="PIRSR017250-50"/>
    </source>
</evidence>
<dbReference type="Gene3D" id="3.40.1350.10">
    <property type="match status" value="1"/>
</dbReference>
<evidence type="ECO:0000256" key="1">
    <source>
        <dbReference type="ARBA" id="ARBA00008078"/>
    </source>
</evidence>
<feature type="active site" evidence="5">
    <location>
        <position position="215"/>
    </location>
</feature>
<name>A0A7G3ZHC9_9SACH</name>
<dbReference type="GO" id="GO:0000379">
    <property type="term" value="P:tRNA-type intron splice site recognition and cleavage"/>
    <property type="evidence" value="ECO:0007669"/>
    <property type="project" value="UniProtKB-UniRule"/>
</dbReference>
<dbReference type="GeneID" id="59326082"/>